<dbReference type="OMA" id="ERYIVSW"/>
<name>A0A2P6RJ75_ROSCH</name>
<gene>
    <name evidence="3" type="ORF">RchiOBHm_Chr2g0089621</name>
</gene>
<feature type="repeat" description="PPR" evidence="2">
    <location>
        <begin position="13"/>
        <end position="47"/>
    </location>
</feature>
<evidence type="ECO:0000313" key="4">
    <source>
        <dbReference type="Proteomes" id="UP000238479"/>
    </source>
</evidence>
<evidence type="ECO:0000256" key="1">
    <source>
        <dbReference type="ARBA" id="ARBA00022737"/>
    </source>
</evidence>
<dbReference type="AlphaFoldDB" id="A0A2P6RJ75"/>
<dbReference type="InterPro" id="IPR046960">
    <property type="entry name" value="PPR_At4g14850-like_plant"/>
</dbReference>
<dbReference type="STRING" id="74649.A0A2P6RJ75"/>
<reference evidence="3 4" key="1">
    <citation type="journal article" date="2018" name="Nat. Genet.">
        <title>The Rosa genome provides new insights in the design of modern roses.</title>
        <authorList>
            <person name="Bendahmane M."/>
        </authorList>
    </citation>
    <scope>NUCLEOTIDE SEQUENCE [LARGE SCALE GENOMIC DNA]</scope>
    <source>
        <strain evidence="4">cv. Old Blush</strain>
    </source>
</reference>
<dbReference type="InterPro" id="IPR002885">
    <property type="entry name" value="PPR_rpt"/>
</dbReference>
<keyword evidence="4" id="KW-1185">Reference proteome</keyword>
<proteinExistence type="predicted"/>
<dbReference type="Pfam" id="PF13041">
    <property type="entry name" value="PPR_2"/>
    <property type="match status" value="2"/>
</dbReference>
<keyword evidence="1" id="KW-0677">Repeat</keyword>
<dbReference type="PANTHER" id="PTHR47926:SF386">
    <property type="entry name" value="PENTATRICOPEPTIDE REPEAT-CONTAINING PROTEIN"/>
    <property type="match status" value="1"/>
</dbReference>
<dbReference type="GO" id="GO:0009451">
    <property type="term" value="P:RNA modification"/>
    <property type="evidence" value="ECO:0007669"/>
    <property type="project" value="InterPro"/>
</dbReference>
<dbReference type="FunFam" id="1.25.40.10:FF:000031">
    <property type="entry name" value="Pentatricopeptide repeat-containing protein mitochondrial"/>
    <property type="match status" value="1"/>
</dbReference>
<dbReference type="Gene3D" id="1.25.40.10">
    <property type="entry name" value="Tetratricopeptide repeat domain"/>
    <property type="match status" value="2"/>
</dbReference>
<organism evidence="3 4">
    <name type="scientific">Rosa chinensis</name>
    <name type="common">China rose</name>
    <dbReference type="NCBI Taxonomy" id="74649"/>
    <lineage>
        <taxon>Eukaryota</taxon>
        <taxon>Viridiplantae</taxon>
        <taxon>Streptophyta</taxon>
        <taxon>Embryophyta</taxon>
        <taxon>Tracheophyta</taxon>
        <taxon>Spermatophyta</taxon>
        <taxon>Magnoliopsida</taxon>
        <taxon>eudicotyledons</taxon>
        <taxon>Gunneridae</taxon>
        <taxon>Pentapetalae</taxon>
        <taxon>rosids</taxon>
        <taxon>fabids</taxon>
        <taxon>Rosales</taxon>
        <taxon>Rosaceae</taxon>
        <taxon>Rosoideae</taxon>
        <taxon>Rosoideae incertae sedis</taxon>
        <taxon>Rosa</taxon>
    </lineage>
</organism>
<dbReference type="NCBIfam" id="TIGR00756">
    <property type="entry name" value="PPR"/>
    <property type="match status" value="3"/>
</dbReference>
<dbReference type="Proteomes" id="UP000238479">
    <property type="component" value="Chromosome 2"/>
</dbReference>
<comment type="caution">
    <text evidence="3">The sequence shown here is derived from an EMBL/GenBank/DDBJ whole genome shotgun (WGS) entry which is preliminary data.</text>
</comment>
<dbReference type="PANTHER" id="PTHR47926">
    <property type="entry name" value="PENTATRICOPEPTIDE REPEAT-CONTAINING PROTEIN"/>
    <property type="match status" value="1"/>
</dbReference>
<dbReference type="Pfam" id="PF01535">
    <property type="entry name" value="PPR"/>
    <property type="match status" value="1"/>
</dbReference>
<accession>A0A2P6RJ75</accession>
<protein>
    <submittedName>
        <fullName evidence="3">Putative pentatricopeptide</fullName>
    </submittedName>
</protein>
<evidence type="ECO:0000313" key="3">
    <source>
        <dbReference type="EMBL" id="PRQ46492.1"/>
    </source>
</evidence>
<sequence length="188" mass="20852">MFLQMQSLGVEPNLVTWTTMISGLAENGFGHEAIQAFHQMQEAGIKPNVVSIICVLKACIEMASLQNGRVIHGYLIRHYLYLSIPIATSLVDMYAKCGNVEEAKRVFDMVSDKELPIYNAMISSYALHGQAVEALALYRSLKEEGLQPDSVTFTNALYACSHASLVTEGLELLDDLLIVIQSNYKSKY</sequence>
<feature type="repeat" description="PPR" evidence="2">
    <location>
        <begin position="114"/>
        <end position="148"/>
    </location>
</feature>
<evidence type="ECO:0000256" key="2">
    <source>
        <dbReference type="PROSITE-ProRule" id="PRU00708"/>
    </source>
</evidence>
<dbReference type="GO" id="GO:0003723">
    <property type="term" value="F:RNA binding"/>
    <property type="evidence" value="ECO:0007669"/>
    <property type="project" value="InterPro"/>
</dbReference>
<dbReference type="InterPro" id="IPR011990">
    <property type="entry name" value="TPR-like_helical_dom_sf"/>
</dbReference>
<dbReference type="PROSITE" id="PS51375">
    <property type="entry name" value="PPR"/>
    <property type="match status" value="2"/>
</dbReference>
<dbReference type="Gramene" id="PRQ46492">
    <property type="protein sequence ID" value="PRQ46492"/>
    <property type="gene ID" value="RchiOBHm_Chr2g0089621"/>
</dbReference>
<dbReference type="EMBL" id="PDCK01000040">
    <property type="protein sequence ID" value="PRQ46492.1"/>
    <property type="molecule type" value="Genomic_DNA"/>
</dbReference>